<dbReference type="RefSeq" id="WP_063496101.1">
    <property type="nucleotide sequence ID" value="NZ_CP014578.1"/>
</dbReference>
<organism evidence="1 2">
    <name type="scientific">Paraburkholderia phytofirmans OLGA172</name>
    <dbReference type="NCBI Taxonomy" id="1417228"/>
    <lineage>
        <taxon>Bacteria</taxon>
        <taxon>Pseudomonadati</taxon>
        <taxon>Pseudomonadota</taxon>
        <taxon>Betaproteobacteria</taxon>
        <taxon>Burkholderiales</taxon>
        <taxon>Burkholderiaceae</taxon>
        <taxon>Paraburkholderia</taxon>
    </lineage>
</organism>
<gene>
    <name evidence="1" type="ORF">AYM40_10065</name>
</gene>
<dbReference type="AlphaFoldDB" id="A0A167VYF2"/>
<dbReference type="EMBL" id="CP014578">
    <property type="protein sequence ID" value="ANB72677.1"/>
    <property type="molecule type" value="Genomic_DNA"/>
</dbReference>
<dbReference type="KEGG" id="buz:AYM40_10065"/>
<name>A0A167VYF2_9BURK</name>
<sequence length="91" mass="9857">MASHLFHEFSEDEREDAESIAASHGFDIVEFDICDEDHYPAGGAVGPIRRQVTVTRRSNGKVGIYDAGNGTAWHAGFERDLAAGEFGDSSV</sequence>
<evidence type="ECO:0000313" key="1">
    <source>
        <dbReference type="EMBL" id="ANB72677.1"/>
    </source>
</evidence>
<dbReference type="Proteomes" id="UP000076852">
    <property type="component" value="Chromosome 1"/>
</dbReference>
<dbReference type="OrthoDB" id="9009370at2"/>
<accession>A0A167VYF2</accession>
<keyword evidence="2" id="KW-1185">Reference proteome</keyword>
<evidence type="ECO:0000313" key="2">
    <source>
        <dbReference type="Proteomes" id="UP000076852"/>
    </source>
</evidence>
<proteinExistence type="predicted"/>
<protein>
    <submittedName>
        <fullName evidence="1">Uncharacterized protein</fullName>
    </submittedName>
</protein>
<reference evidence="1 2" key="1">
    <citation type="journal article" date="2016" name="Gene">
        <title>PacBio SMRT assembly of a complex multi-replicon genome reveals chlorocatechol degradative operon in a region of genome plasticity.</title>
        <authorList>
            <person name="Ricker N."/>
            <person name="Shen S.Y."/>
            <person name="Goordial J."/>
            <person name="Jin S."/>
            <person name="Fulthorpe R.R."/>
        </authorList>
    </citation>
    <scope>NUCLEOTIDE SEQUENCE [LARGE SCALE GENOMIC DNA]</scope>
    <source>
        <strain evidence="1 2">OLGA172</strain>
    </source>
</reference>